<protein>
    <submittedName>
        <fullName evidence="1">Uncharacterized protein</fullName>
    </submittedName>
</protein>
<dbReference type="GO" id="GO:0005739">
    <property type="term" value="C:mitochondrion"/>
    <property type="evidence" value="ECO:0007669"/>
    <property type="project" value="TreeGrafter"/>
</dbReference>
<sequence>MHSSRWCCRPLDITFVDAGLAVELSKRDQANFKKLFHALGRGDGQRAAQLMIDNATEHACTDVDGFRAGVERLVRGAGLGDKGTFNLETLQIGELLLELTTLVRTYKVKVEPNFTTLVTAIIILEGLGRQLDPSLDLFDVALPLLL</sequence>
<dbReference type="AlphaFoldDB" id="A0A7S2CXH0"/>
<evidence type="ECO:0000313" key="1">
    <source>
        <dbReference type="EMBL" id="CAD9438311.1"/>
    </source>
</evidence>
<accession>A0A7S2CXH0</accession>
<organism evidence="1">
    <name type="scientific">Haptolina brevifila</name>
    <dbReference type="NCBI Taxonomy" id="156173"/>
    <lineage>
        <taxon>Eukaryota</taxon>
        <taxon>Haptista</taxon>
        <taxon>Haptophyta</taxon>
        <taxon>Prymnesiophyceae</taxon>
        <taxon>Prymnesiales</taxon>
        <taxon>Prymnesiaceae</taxon>
        <taxon>Haptolina</taxon>
    </lineage>
</organism>
<dbReference type="PANTHER" id="PTHR45890:SF1">
    <property type="entry name" value="AARF DOMAIN CONTAINING KINASE 2"/>
    <property type="match status" value="1"/>
</dbReference>
<proteinExistence type="predicted"/>
<reference evidence="1" key="1">
    <citation type="submission" date="2021-01" db="EMBL/GenBank/DDBJ databases">
        <authorList>
            <person name="Corre E."/>
            <person name="Pelletier E."/>
            <person name="Niang G."/>
            <person name="Scheremetjew M."/>
            <person name="Finn R."/>
            <person name="Kale V."/>
            <person name="Holt S."/>
            <person name="Cochrane G."/>
            <person name="Meng A."/>
            <person name="Brown T."/>
            <person name="Cohen L."/>
        </authorList>
    </citation>
    <scope>NUCLEOTIDE SEQUENCE</scope>
    <source>
        <strain evidence="1">UTEX LB 985</strain>
    </source>
</reference>
<dbReference type="InterPro" id="IPR052402">
    <property type="entry name" value="ADCK_kinase"/>
</dbReference>
<dbReference type="EMBL" id="HBGU01022578">
    <property type="protein sequence ID" value="CAD9438311.1"/>
    <property type="molecule type" value="Transcribed_RNA"/>
</dbReference>
<name>A0A7S2CXH0_9EUKA</name>
<dbReference type="PANTHER" id="PTHR45890">
    <property type="entry name" value="AARF DOMAIN CONTAINING KINASE 2 (PREDICTED)"/>
    <property type="match status" value="1"/>
</dbReference>
<gene>
    <name evidence="1" type="ORF">CBRE1094_LOCUS12321</name>
</gene>